<proteinExistence type="predicted"/>
<protein>
    <recommendedName>
        <fullName evidence="3">Adhesin domain-containing protein</fullName>
    </recommendedName>
</protein>
<evidence type="ECO:0000313" key="1">
    <source>
        <dbReference type="EMBL" id="PRQ07293.1"/>
    </source>
</evidence>
<evidence type="ECO:0000313" key="2">
    <source>
        <dbReference type="Proteomes" id="UP000238823"/>
    </source>
</evidence>
<comment type="caution">
    <text evidence="1">The sequence shown here is derived from an EMBL/GenBank/DDBJ whole genome shotgun (WGS) entry which is preliminary data.</text>
</comment>
<dbReference type="RefSeq" id="WP_106090004.1">
    <property type="nucleotide sequence ID" value="NZ_PVNL01000057.1"/>
</dbReference>
<dbReference type="AlphaFoldDB" id="A0A2S9YQC5"/>
<sequence length="287" mass="29773">MDPRATPSCPRTRRLSWAAPVAALVLGALVLGACVFGFRGDVEFADEASLAGLDTVQLHLPATELILTGEGTRSFVDWQGTWVSLGGSGDDALASARKAELTWETWGAVGRLSPVLPVEIREITSLDHLDVQTAGDLAHEIVGTGDVFVSGVDAYVSVDLDGGSVEILGGTEQLRVTTARGSVRLSTSAAVDVYSGIGTVTVNAEAARDLVIDTTGSVTVMLADVDNYDIDIEGAGELVIELDTAAHVGAGSYRRSIGPATNKLHIRAGGGRVELGMLAVPDPPTDP</sequence>
<name>A0A2S9YQC5_9BACT</name>
<dbReference type="PROSITE" id="PS51257">
    <property type="entry name" value="PROKAR_LIPOPROTEIN"/>
    <property type="match status" value="1"/>
</dbReference>
<reference evidence="1 2" key="1">
    <citation type="submission" date="2018-03" db="EMBL/GenBank/DDBJ databases">
        <title>Draft Genome Sequences of the Obligatory Marine Myxobacteria Enhygromyxa salina SWB007.</title>
        <authorList>
            <person name="Poehlein A."/>
            <person name="Moghaddam J.A."/>
            <person name="Harms H."/>
            <person name="Alanjari M."/>
            <person name="Koenig G.M."/>
            <person name="Daniel R."/>
            <person name="Schaeberle T.F."/>
        </authorList>
    </citation>
    <scope>NUCLEOTIDE SEQUENCE [LARGE SCALE GENOMIC DNA]</scope>
    <source>
        <strain evidence="1 2">SWB007</strain>
    </source>
</reference>
<dbReference type="Proteomes" id="UP000238823">
    <property type="component" value="Unassembled WGS sequence"/>
</dbReference>
<dbReference type="OrthoDB" id="5507282at2"/>
<accession>A0A2S9YQC5</accession>
<evidence type="ECO:0008006" key="3">
    <source>
        <dbReference type="Google" id="ProtNLM"/>
    </source>
</evidence>
<gene>
    <name evidence="1" type="ORF">ENSA7_30030</name>
</gene>
<dbReference type="EMBL" id="PVNL01000057">
    <property type="protein sequence ID" value="PRQ07293.1"/>
    <property type="molecule type" value="Genomic_DNA"/>
</dbReference>
<organism evidence="1 2">
    <name type="scientific">Enhygromyxa salina</name>
    <dbReference type="NCBI Taxonomy" id="215803"/>
    <lineage>
        <taxon>Bacteria</taxon>
        <taxon>Pseudomonadati</taxon>
        <taxon>Myxococcota</taxon>
        <taxon>Polyangia</taxon>
        <taxon>Nannocystales</taxon>
        <taxon>Nannocystaceae</taxon>
        <taxon>Enhygromyxa</taxon>
    </lineage>
</organism>